<organism evidence="2 3">
    <name type="scientific">Panagrellus redivivus</name>
    <name type="common">Microworm</name>
    <dbReference type="NCBI Taxonomy" id="6233"/>
    <lineage>
        <taxon>Eukaryota</taxon>
        <taxon>Metazoa</taxon>
        <taxon>Ecdysozoa</taxon>
        <taxon>Nematoda</taxon>
        <taxon>Chromadorea</taxon>
        <taxon>Rhabditida</taxon>
        <taxon>Tylenchina</taxon>
        <taxon>Panagrolaimomorpha</taxon>
        <taxon>Panagrolaimoidea</taxon>
        <taxon>Panagrolaimidae</taxon>
        <taxon>Panagrellus</taxon>
    </lineage>
</organism>
<feature type="region of interest" description="Disordered" evidence="1">
    <location>
        <begin position="122"/>
        <end position="142"/>
    </location>
</feature>
<proteinExistence type="predicted"/>
<feature type="compositionally biased region" description="Polar residues" evidence="1">
    <location>
        <begin position="133"/>
        <end position="142"/>
    </location>
</feature>
<protein>
    <submittedName>
        <fullName evidence="3">Ovule protein</fullName>
    </submittedName>
</protein>
<name>A0A7E4UZU6_PANRE</name>
<evidence type="ECO:0000313" key="3">
    <source>
        <dbReference type="WBParaSite" id="Pan_g14861.t1"/>
    </source>
</evidence>
<reference evidence="2" key="1">
    <citation type="journal article" date="2013" name="Genetics">
        <title>The draft genome and transcriptome of Panagrellus redivivus are shaped by the harsh demands of a free-living lifestyle.</title>
        <authorList>
            <person name="Srinivasan J."/>
            <person name="Dillman A.R."/>
            <person name="Macchietto M.G."/>
            <person name="Heikkinen L."/>
            <person name="Lakso M."/>
            <person name="Fracchia K.M."/>
            <person name="Antoshechkin I."/>
            <person name="Mortazavi A."/>
            <person name="Wong G."/>
            <person name="Sternberg P.W."/>
        </authorList>
    </citation>
    <scope>NUCLEOTIDE SEQUENCE [LARGE SCALE GENOMIC DNA]</scope>
    <source>
        <strain evidence="2">MT8872</strain>
    </source>
</reference>
<keyword evidence="2" id="KW-1185">Reference proteome</keyword>
<reference evidence="3" key="2">
    <citation type="submission" date="2020-10" db="UniProtKB">
        <authorList>
            <consortium name="WormBaseParasite"/>
        </authorList>
    </citation>
    <scope>IDENTIFICATION</scope>
</reference>
<evidence type="ECO:0000256" key="1">
    <source>
        <dbReference type="SAM" id="MobiDB-lite"/>
    </source>
</evidence>
<dbReference type="Proteomes" id="UP000492821">
    <property type="component" value="Unassembled WGS sequence"/>
</dbReference>
<dbReference type="WBParaSite" id="Pan_g14861.t1">
    <property type="protein sequence ID" value="Pan_g14861.t1"/>
    <property type="gene ID" value="Pan_g14861"/>
</dbReference>
<accession>A0A7E4UZU6</accession>
<evidence type="ECO:0000313" key="2">
    <source>
        <dbReference type="Proteomes" id="UP000492821"/>
    </source>
</evidence>
<dbReference type="AlphaFoldDB" id="A0A7E4UZU6"/>
<sequence length="142" mass="15721">MIRKCQVQQATKDPTEMQKELHVDFLMPCSKVVEIHSLDICGVSPMAKICAKPRLLFSPNSFQFIQCKFHSSLAAASASRQSRLQQLHSALPSWRSHDDSLRPPSIPAITAQFSAGRHSFSATDASTVKKPPKSNTEANIFI</sequence>